<evidence type="ECO:0000256" key="7">
    <source>
        <dbReference type="ARBA" id="ARBA00022840"/>
    </source>
</evidence>
<comment type="similarity">
    <text evidence="3">Belongs to the SMC family. SMC6 subfamily.</text>
</comment>
<feature type="compositionally biased region" description="Acidic residues" evidence="12">
    <location>
        <begin position="29"/>
        <end position="38"/>
    </location>
</feature>
<keyword evidence="10" id="KW-0234">DNA repair</keyword>
<dbReference type="GO" id="GO:0005634">
    <property type="term" value="C:nucleus"/>
    <property type="evidence" value="ECO:0007669"/>
    <property type="project" value="UniProtKB-SubCell"/>
</dbReference>
<protein>
    <recommendedName>
        <fullName evidence="13">RecF/RecN/SMC N-terminal domain-containing protein</fullName>
    </recommendedName>
</protein>
<keyword evidence="5" id="KW-0547">Nucleotide-binding</keyword>
<dbReference type="OrthoDB" id="10072614at2759"/>
<dbReference type="SUPFAM" id="SSF52540">
    <property type="entry name" value="P-loop containing nucleoside triphosphate hydrolases"/>
    <property type="match status" value="1"/>
</dbReference>
<dbReference type="GO" id="GO:0005524">
    <property type="term" value="F:ATP binding"/>
    <property type="evidence" value="ECO:0007669"/>
    <property type="project" value="UniProtKB-KW"/>
</dbReference>
<feature type="compositionally biased region" description="Basic and acidic residues" evidence="12">
    <location>
        <begin position="761"/>
        <end position="802"/>
    </location>
</feature>
<reference evidence="14" key="1">
    <citation type="submission" date="2021-11" db="EMBL/GenBank/DDBJ databases">
        <authorList>
            <consortium name="Genoscope - CEA"/>
            <person name="William W."/>
        </authorList>
    </citation>
    <scope>NUCLEOTIDE SEQUENCE</scope>
</reference>
<organism evidence="14 15">
    <name type="scientific">Pelagomonas calceolata</name>
    <dbReference type="NCBI Taxonomy" id="35677"/>
    <lineage>
        <taxon>Eukaryota</taxon>
        <taxon>Sar</taxon>
        <taxon>Stramenopiles</taxon>
        <taxon>Ochrophyta</taxon>
        <taxon>Pelagophyceae</taxon>
        <taxon>Pelagomonadales</taxon>
        <taxon>Pelagomonadaceae</taxon>
        <taxon>Pelagomonas</taxon>
    </lineage>
</organism>
<dbReference type="InterPro" id="IPR003395">
    <property type="entry name" value="RecF/RecN/SMC_N"/>
</dbReference>
<evidence type="ECO:0000256" key="6">
    <source>
        <dbReference type="ARBA" id="ARBA00022763"/>
    </source>
</evidence>
<evidence type="ECO:0000313" key="14">
    <source>
        <dbReference type="EMBL" id="CAH0380220.1"/>
    </source>
</evidence>
<evidence type="ECO:0000256" key="5">
    <source>
        <dbReference type="ARBA" id="ARBA00022741"/>
    </source>
</evidence>
<dbReference type="GO" id="GO:0003684">
    <property type="term" value="F:damaged DNA binding"/>
    <property type="evidence" value="ECO:0007669"/>
    <property type="project" value="TreeGrafter"/>
</dbReference>
<dbReference type="EMBL" id="CAKKNE010000006">
    <property type="protein sequence ID" value="CAH0380220.1"/>
    <property type="molecule type" value="Genomic_DNA"/>
</dbReference>
<accession>A0A8J2X4G0</accession>
<keyword evidence="11" id="KW-0539">Nucleus</keyword>
<comment type="caution">
    <text evidence="14">The sequence shown here is derived from an EMBL/GenBank/DDBJ whole genome shotgun (WGS) entry which is preliminary data.</text>
</comment>
<keyword evidence="4" id="KW-0158">Chromosome</keyword>
<evidence type="ECO:0000259" key="13">
    <source>
        <dbReference type="Pfam" id="PF02463"/>
    </source>
</evidence>
<evidence type="ECO:0000256" key="2">
    <source>
        <dbReference type="ARBA" id="ARBA00004286"/>
    </source>
</evidence>
<keyword evidence="15" id="KW-1185">Reference proteome</keyword>
<proteinExistence type="inferred from homology"/>
<feature type="compositionally biased region" description="Acidic residues" evidence="12">
    <location>
        <begin position="13"/>
        <end position="22"/>
    </location>
</feature>
<dbReference type="PANTHER" id="PTHR19306">
    <property type="entry name" value="STRUCTURAL MAINTENANCE OF CHROMOSOMES 5,6 SMC5, SMC6"/>
    <property type="match status" value="1"/>
</dbReference>
<dbReference type="Proteomes" id="UP000789595">
    <property type="component" value="Unassembled WGS sequence"/>
</dbReference>
<feature type="compositionally biased region" description="Basic and acidic residues" evidence="12">
    <location>
        <begin position="345"/>
        <end position="358"/>
    </location>
</feature>
<evidence type="ECO:0000256" key="3">
    <source>
        <dbReference type="ARBA" id="ARBA00006793"/>
    </source>
</evidence>
<evidence type="ECO:0000256" key="4">
    <source>
        <dbReference type="ARBA" id="ARBA00022454"/>
    </source>
</evidence>
<evidence type="ECO:0000256" key="9">
    <source>
        <dbReference type="ARBA" id="ARBA00023172"/>
    </source>
</evidence>
<dbReference type="Gene3D" id="3.40.50.300">
    <property type="entry name" value="P-loop containing nucleotide triphosphate hydrolases"/>
    <property type="match status" value="2"/>
</dbReference>
<dbReference type="GO" id="GO:0035861">
    <property type="term" value="C:site of double-strand break"/>
    <property type="evidence" value="ECO:0007669"/>
    <property type="project" value="TreeGrafter"/>
</dbReference>
<keyword evidence="7" id="KW-0067">ATP-binding</keyword>
<dbReference type="GO" id="GO:0000724">
    <property type="term" value="P:double-strand break repair via homologous recombination"/>
    <property type="evidence" value="ECO:0007669"/>
    <property type="project" value="TreeGrafter"/>
</dbReference>
<dbReference type="GO" id="GO:0003697">
    <property type="term" value="F:single-stranded DNA binding"/>
    <property type="evidence" value="ECO:0007669"/>
    <property type="project" value="TreeGrafter"/>
</dbReference>
<evidence type="ECO:0000256" key="12">
    <source>
        <dbReference type="SAM" id="MobiDB-lite"/>
    </source>
</evidence>
<keyword evidence="6" id="KW-0227">DNA damage</keyword>
<evidence type="ECO:0000256" key="1">
    <source>
        <dbReference type="ARBA" id="ARBA00004123"/>
    </source>
</evidence>
<evidence type="ECO:0000256" key="8">
    <source>
        <dbReference type="ARBA" id="ARBA00023054"/>
    </source>
</evidence>
<keyword evidence="9" id="KW-0233">DNA recombination</keyword>
<gene>
    <name evidence="14" type="ORF">PECAL_6P18630</name>
</gene>
<feature type="region of interest" description="Disordered" evidence="12">
    <location>
        <begin position="493"/>
        <end position="526"/>
    </location>
</feature>
<feature type="domain" description="RecF/RecN/SMC N-terminal" evidence="13">
    <location>
        <begin position="103"/>
        <end position="1143"/>
    </location>
</feature>
<dbReference type="AlphaFoldDB" id="A0A8J2X4G0"/>
<evidence type="ECO:0000313" key="15">
    <source>
        <dbReference type="Proteomes" id="UP000789595"/>
    </source>
</evidence>
<keyword evidence="8" id="KW-0175">Coiled coil</keyword>
<evidence type="ECO:0000256" key="10">
    <source>
        <dbReference type="ARBA" id="ARBA00023204"/>
    </source>
</evidence>
<dbReference type="InterPro" id="IPR027417">
    <property type="entry name" value="P-loop_NTPase"/>
</dbReference>
<feature type="compositionally biased region" description="Acidic residues" evidence="12">
    <location>
        <begin position="56"/>
        <end position="76"/>
    </location>
</feature>
<feature type="region of interest" description="Disordered" evidence="12">
    <location>
        <begin position="1"/>
        <end position="78"/>
    </location>
</feature>
<sequence length="1183" mass="133272">MPPRRKKAKVVYQEDDDEELDEAPPPPPPEEEDDDDGDTGPVDRRASTGSKRSRDEDEEFEQLGADDDEDDEDEDARADAAERRLAGRIAREDAEDSSSAGLIKEIYCENFMCHKKLEIKLGRRINFINGANGSGKSAILAAMQICLGASAKQTHRGNKLGDLVREGSDATAKVVVKLVNEGTDAFRHETYGDTIGIRRSFGKKGGGKLEMLNENDEKVTSDRKELRSLLDSLKISVDNPVCVLDQENSKHFIRGKAKDKYKFFLRATEIQDVMERIKRATNAADKCISDAEHQRTKLESFARLAQNAQREYEEVMRLAKYDEEIRDLKVLLGWVSVRGCERAKENAEEGVREKRQELTDAQSLQKEHEDALESGGDDQVKALEDAISRGNDEMKACRDSTTEATRALATQEKCVKAAQRLEKQQKDLLAGLEKDKGEIRKELEKKRKENQRRTAAHAQNAAGARAAELAQKVADCDEALRARAEALEERQREANELRSGLSDLEEADRAAREAEKDARAEADDDKRHLAMLESTARNPLAAFGDYQQRLSDEVNKAARSFSRRPVGPIGAHVTLAKKEHKKWGAALGEIVGRHLSNWIVATPADRSALLQIARKLRCDARLTIIIQKPRPRHNVRKPPNQTSMLDLLNVDDDACYNALVDMARADVTCVFEDKAEAESKGMTQSRGVWSHAPGVEMLVLRDGSITGAKKGNLYVKRPSARKGVALGVDASRDIPAAKKAAQASSKRHKDAAAKAKTARATFDKAQKADSNAIREVDRAKKAHTKAERDAREAKAQHREVQDKADEAVVLDDTSALEDDLADMEREIRNARETLSQKANDVKAEKEKMRPFEKARADLVKRNDKLDRDQAAKEQEMTKALEGQKKLKKRLEKAKAACLDLEKKVSQREDLVKEEDKRLQEVLDKARRFTKKLLDDEDYRPPNDEIKRFKNEDAVLAKINHTEKMKEQQLEKRGGKETDPEVAKQKMERAQLAYAEKEAGCKQIEQEGIQLREDAHARYDRLRRIRKHICRMSNREFDKILQKKGSSGALRFDHEDATLKMTYQKDNQDETTQIDNIQSLSGGERSFSTLAMLVSLGATIECPFRVMDEFDVFMDQVSRKVAMQELVDMAREMPNRQFVFITPQDLSSLPQSNHLKVFKLNAPIRGQQTLDGFATKKRRTTQGG</sequence>
<dbReference type="PANTHER" id="PTHR19306:SF6">
    <property type="entry name" value="STRUCTURAL MAINTENANCE OF CHROMOSOMES PROTEIN 6"/>
    <property type="match status" value="1"/>
</dbReference>
<evidence type="ECO:0000256" key="11">
    <source>
        <dbReference type="ARBA" id="ARBA00023242"/>
    </source>
</evidence>
<name>A0A8J2X4G0_9STRA</name>
<comment type="subcellular location">
    <subcellularLocation>
        <location evidence="2">Chromosome</location>
    </subcellularLocation>
    <subcellularLocation>
        <location evidence="1">Nucleus</location>
    </subcellularLocation>
</comment>
<dbReference type="Pfam" id="PF02463">
    <property type="entry name" value="SMC_N"/>
    <property type="match status" value="1"/>
</dbReference>
<feature type="region of interest" description="Disordered" evidence="12">
    <location>
        <begin position="345"/>
        <end position="376"/>
    </location>
</feature>
<feature type="compositionally biased region" description="Basic and acidic residues" evidence="12">
    <location>
        <begin position="507"/>
        <end position="526"/>
    </location>
</feature>
<feature type="region of interest" description="Disordered" evidence="12">
    <location>
        <begin position="740"/>
        <end position="802"/>
    </location>
</feature>
<dbReference type="GO" id="GO:0030915">
    <property type="term" value="C:Smc5-Smc6 complex"/>
    <property type="evidence" value="ECO:0007669"/>
    <property type="project" value="TreeGrafter"/>
</dbReference>